<feature type="domain" description="Competence protein CoiA nuclease-like" evidence="1">
    <location>
        <begin position="64"/>
        <end position="182"/>
    </location>
</feature>
<dbReference type="AlphaFoldDB" id="A0A0H2UV79"/>
<dbReference type="InterPro" id="IPR021176">
    <property type="entry name" value="Competence-induced_CoiA"/>
</dbReference>
<dbReference type="PIRSF" id="PIRSF007487">
    <property type="entry name" value="Competence-induced_CoiA_bac"/>
    <property type="match status" value="1"/>
</dbReference>
<name>A0A0H2UV79_STRP3</name>
<accession>A0A0H2UV79</accession>
<dbReference type="HOGENOM" id="CLU_057999_2_0_9"/>
<organism evidence="3 4">
    <name type="scientific">Streptococcus pyogenes serotype M3 (strain ATCC BAA-595 / MGAS315)</name>
    <dbReference type="NCBI Taxonomy" id="198466"/>
    <lineage>
        <taxon>Bacteria</taxon>
        <taxon>Bacillati</taxon>
        <taxon>Bacillota</taxon>
        <taxon>Bacilli</taxon>
        <taxon>Lactobacillales</taxon>
        <taxon>Streptococcaceae</taxon>
        <taxon>Streptococcus</taxon>
    </lineage>
</organism>
<dbReference type="Proteomes" id="UP000000564">
    <property type="component" value="Chromosome"/>
</dbReference>
<dbReference type="RefSeq" id="WP_011054653.1">
    <property type="nucleotide sequence ID" value="NC_004070.1"/>
</dbReference>
<dbReference type="InterPro" id="IPR010330">
    <property type="entry name" value="CoiA_nuc"/>
</dbReference>
<dbReference type="InterPro" id="IPR057253">
    <property type="entry name" value="CoiA-like_N"/>
</dbReference>
<reference evidence="3 4" key="1">
    <citation type="journal article" date="2002" name="Proc. Natl. Acad. Sci. U.S.A.">
        <title>Genome sequence of a serotype M3 strain of group A Streptococcus: phage-encoded toxins, the high-virulence phenotype, and clone emergence.</title>
        <authorList>
            <person name="Beres S.B."/>
            <person name="Sylva G.L."/>
            <person name="Barbian K.D."/>
            <person name="Lei B."/>
            <person name="Hoff J.S."/>
            <person name="Mammarella N.D."/>
            <person name="Liu M.Y."/>
            <person name="Smoot J.C."/>
            <person name="Porcella S.F."/>
            <person name="Parkins L.D."/>
            <person name="Campbell D.S."/>
            <person name="Smith T.M."/>
            <person name="McCormick J.K."/>
            <person name="Leung D.Y."/>
            <person name="Schlievert P.M."/>
            <person name="Musser J.M."/>
        </authorList>
    </citation>
    <scope>NUCLEOTIDE SEQUENCE [LARGE SCALE GENOMIC DNA]</scope>
    <source>
        <strain evidence="4">ATCC BAA-595 / MGAS315</strain>
    </source>
</reference>
<dbReference type="EMBL" id="AE014074">
    <property type="protein sequence ID" value="AAM79670.1"/>
    <property type="molecule type" value="Genomic_DNA"/>
</dbReference>
<dbReference type="KEGG" id="spg:SpyM3_1063"/>
<protein>
    <submittedName>
        <fullName evidence="3">Putative competence protein</fullName>
    </submittedName>
</protein>
<evidence type="ECO:0000259" key="2">
    <source>
        <dbReference type="Pfam" id="PF25164"/>
    </source>
</evidence>
<sequence length="320" mass="37824">MTKILTALDGKNQLISLVTQPISTKPPFRCPACKSPVRLRQGTIRRSHFAHVQLAHCQFQAENESEEHLTLKAKLYTSLVRTEAVCIEKYLPELQQIADLWMNDKLALEIQCSPLPVERLKKRTKAYQEKGYPVRWLLGRKLWLNTHLTALQKQFLYFSSSLGFHLWELDAAANLLRLKYLIHEDLFGKVSYLTKTISLDHNIMEMFRLPYQQEILYSYQKKMTVNLSKRIQRALLARHPKWLRRQEKAYLSGYNLLMLTTDAFYPQWRPVQSSSGFCQIEGNLRPYYESFKVYYKKEKDKKVQTLFSPKYYVKMDSNRK</sequence>
<evidence type="ECO:0000313" key="3">
    <source>
        <dbReference type="EMBL" id="AAM79670.1"/>
    </source>
</evidence>
<gene>
    <name evidence="3" type="primary">coiA</name>
    <name evidence="3" type="ordered locus">SpyM3_1063</name>
</gene>
<evidence type="ECO:0000313" key="4">
    <source>
        <dbReference type="Proteomes" id="UP000000564"/>
    </source>
</evidence>
<feature type="domain" description="Competence protein CoiA-like N-terminal" evidence="2">
    <location>
        <begin position="24"/>
        <end position="60"/>
    </location>
</feature>
<dbReference type="Pfam" id="PF06054">
    <property type="entry name" value="CoiA_nuc"/>
    <property type="match status" value="1"/>
</dbReference>
<proteinExistence type="predicted"/>
<dbReference type="Pfam" id="PF25164">
    <property type="entry name" value="CoiA_N"/>
    <property type="match status" value="1"/>
</dbReference>
<evidence type="ECO:0000259" key="1">
    <source>
        <dbReference type="Pfam" id="PF06054"/>
    </source>
</evidence>